<name>A0AAV8VB49_9CUCU</name>
<dbReference type="GO" id="GO:0061630">
    <property type="term" value="F:ubiquitin protein ligase activity"/>
    <property type="evidence" value="ECO:0007669"/>
    <property type="project" value="TreeGrafter"/>
</dbReference>
<sequence length="376" mass="42444">MGDSSTEDIIHIPTDFGTNLKCIVCSGYLSIPPIISGNNGKNVCGRCDFITYNKQERRNIIYEDVAKLMSFPCIFEKCNKKIPWGEVEKHEKFCPYATIQCPKKDCKEVVLIRELVAHFTWQHKTEKSSTYTITDIDIDNTVLESPQMLILKEKPYLCFTYKNSTFIGISVYSLDPLEEENVKYLVTLTSNNGLLSKGRQKVVPFNSRVHCADCFDNKCNKKYHKYSHHYKNNSNEELHNSMITKFEIDSVKRILEADKVILKVTLCDNDISTSKKRKLGADSAPDSECDICKTLLSLPLLSHKNGTSIMECIKEKIRNCPCNTDIKDILSDFDVIDLMDDIKEEEGAAVQGKGHSDATGTEEITTTGGSDESGEK</sequence>
<evidence type="ECO:0008006" key="4">
    <source>
        <dbReference type="Google" id="ProtNLM"/>
    </source>
</evidence>
<protein>
    <recommendedName>
        <fullName evidence="4">RING-type E3 ubiquitin transferase</fullName>
    </recommendedName>
</protein>
<feature type="region of interest" description="Disordered" evidence="1">
    <location>
        <begin position="346"/>
        <end position="376"/>
    </location>
</feature>
<dbReference type="EMBL" id="JANEYG010000203">
    <property type="protein sequence ID" value="KAJ8911271.1"/>
    <property type="molecule type" value="Genomic_DNA"/>
</dbReference>
<organism evidence="2 3">
    <name type="scientific">Exocentrus adspersus</name>
    <dbReference type="NCBI Taxonomy" id="1586481"/>
    <lineage>
        <taxon>Eukaryota</taxon>
        <taxon>Metazoa</taxon>
        <taxon>Ecdysozoa</taxon>
        <taxon>Arthropoda</taxon>
        <taxon>Hexapoda</taxon>
        <taxon>Insecta</taxon>
        <taxon>Pterygota</taxon>
        <taxon>Neoptera</taxon>
        <taxon>Endopterygota</taxon>
        <taxon>Coleoptera</taxon>
        <taxon>Polyphaga</taxon>
        <taxon>Cucujiformia</taxon>
        <taxon>Chrysomeloidea</taxon>
        <taxon>Cerambycidae</taxon>
        <taxon>Lamiinae</taxon>
        <taxon>Acanthocinini</taxon>
        <taxon>Exocentrus</taxon>
    </lineage>
</organism>
<keyword evidence="3" id="KW-1185">Reference proteome</keyword>
<dbReference type="PANTHER" id="PTHR10315">
    <property type="entry name" value="E3 UBIQUITIN PROTEIN LIGASE SIAH"/>
    <property type="match status" value="1"/>
</dbReference>
<accession>A0AAV8VB49</accession>
<gene>
    <name evidence="2" type="ORF">NQ315_015274</name>
</gene>
<dbReference type="SUPFAM" id="SSF49599">
    <property type="entry name" value="TRAF domain-like"/>
    <property type="match status" value="1"/>
</dbReference>
<dbReference type="GO" id="GO:0005737">
    <property type="term" value="C:cytoplasm"/>
    <property type="evidence" value="ECO:0007669"/>
    <property type="project" value="TreeGrafter"/>
</dbReference>
<reference evidence="2 3" key="1">
    <citation type="journal article" date="2023" name="Insect Mol. Biol.">
        <title>Genome sequencing provides insights into the evolution of gene families encoding plant cell wall-degrading enzymes in longhorned beetles.</title>
        <authorList>
            <person name="Shin N.R."/>
            <person name="Okamura Y."/>
            <person name="Kirsch R."/>
            <person name="Pauchet Y."/>
        </authorList>
    </citation>
    <scope>NUCLEOTIDE SEQUENCE [LARGE SCALE GENOMIC DNA]</scope>
    <source>
        <strain evidence="2">EAD_L_NR</strain>
    </source>
</reference>
<dbReference type="InterPro" id="IPR052088">
    <property type="entry name" value="E3_ubiquitin-ligase_SINA"/>
</dbReference>
<dbReference type="AlphaFoldDB" id="A0AAV8VB49"/>
<evidence type="ECO:0000313" key="2">
    <source>
        <dbReference type="EMBL" id="KAJ8911271.1"/>
    </source>
</evidence>
<evidence type="ECO:0000313" key="3">
    <source>
        <dbReference type="Proteomes" id="UP001159042"/>
    </source>
</evidence>
<dbReference type="Gene3D" id="3.30.40.10">
    <property type="entry name" value="Zinc/RING finger domain, C3HC4 (zinc finger)"/>
    <property type="match status" value="1"/>
</dbReference>
<feature type="compositionally biased region" description="Low complexity" evidence="1">
    <location>
        <begin position="359"/>
        <end position="370"/>
    </location>
</feature>
<dbReference type="InterPro" id="IPR013083">
    <property type="entry name" value="Znf_RING/FYVE/PHD"/>
</dbReference>
<dbReference type="PANTHER" id="PTHR10315:SF117">
    <property type="entry name" value="RING-TYPE E3 UBIQUITIN TRANSFERASE"/>
    <property type="match status" value="1"/>
</dbReference>
<evidence type="ECO:0000256" key="1">
    <source>
        <dbReference type="SAM" id="MobiDB-lite"/>
    </source>
</evidence>
<dbReference type="Proteomes" id="UP001159042">
    <property type="component" value="Unassembled WGS sequence"/>
</dbReference>
<proteinExistence type="predicted"/>
<comment type="caution">
    <text evidence="2">The sequence shown here is derived from an EMBL/GenBank/DDBJ whole genome shotgun (WGS) entry which is preliminary data.</text>
</comment>